<dbReference type="Proteomes" id="UP000235672">
    <property type="component" value="Unassembled WGS sequence"/>
</dbReference>
<dbReference type="EMBL" id="KZ613464">
    <property type="protein sequence ID" value="PMD28527.1"/>
    <property type="molecule type" value="Genomic_DNA"/>
</dbReference>
<sequence length="304" mass="35364">MEFLRSGGIFQLKQEELTFGRSLFRRVIKSTNKDAAVNTKSERQGKGDKLDQVFTLFPKLPPELRDKIWNEHCAQLQPRIVDLWPTTDSTEKKMRYGTHSQAPTILHISREARSIGLQYYKLLFEEDIQRETVRDFETPKKPHIYVNWEHDILFPVPFLHEDPAFGGSLAHESLQLEMLSKLGDLQGLKRIAIPQTNTNWVLMLIDANNLSEIIVYEPDCDIIYNIFERFEKRYAAGKRFKLELVDATDEDQFPSCYGTPTYEDLLLATDCVRGHLIDDKEYWDLHSVQPTIKQMIVELGVVDF</sequence>
<evidence type="ECO:0000313" key="2">
    <source>
        <dbReference type="EMBL" id="PMD28527.1"/>
    </source>
</evidence>
<dbReference type="AlphaFoldDB" id="A0A2J6QQI8"/>
<gene>
    <name evidence="2" type="ORF">NA56DRAFT_714495</name>
</gene>
<keyword evidence="3" id="KW-1185">Reference proteome</keyword>
<reference evidence="2 3" key="1">
    <citation type="submission" date="2016-05" db="EMBL/GenBank/DDBJ databases">
        <title>A degradative enzymes factory behind the ericoid mycorrhizal symbiosis.</title>
        <authorList>
            <consortium name="DOE Joint Genome Institute"/>
            <person name="Martino E."/>
            <person name="Morin E."/>
            <person name="Grelet G."/>
            <person name="Kuo A."/>
            <person name="Kohler A."/>
            <person name="Daghino S."/>
            <person name="Barry K."/>
            <person name="Choi C."/>
            <person name="Cichocki N."/>
            <person name="Clum A."/>
            <person name="Copeland A."/>
            <person name="Hainaut M."/>
            <person name="Haridas S."/>
            <person name="Labutti K."/>
            <person name="Lindquist E."/>
            <person name="Lipzen A."/>
            <person name="Khouja H.-R."/>
            <person name="Murat C."/>
            <person name="Ohm R."/>
            <person name="Olson A."/>
            <person name="Spatafora J."/>
            <person name="Veneault-Fourrey C."/>
            <person name="Henrissat B."/>
            <person name="Grigoriev I."/>
            <person name="Martin F."/>
            <person name="Perotto S."/>
        </authorList>
    </citation>
    <scope>NUCLEOTIDE SEQUENCE [LARGE SCALE GENOMIC DNA]</scope>
    <source>
        <strain evidence="2 3">UAMH 7357</strain>
    </source>
</reference>
<protein>
    <recommendedName>
        <fullName evidence="1">2EXR domain-containing protein</fullName>
    </recommendedName>
</protein>
<dbReference type="OrthoDB" id="3473305at2759"/>
<dbReference type="PANTHER" id="PTHR35910">
    <property type="entry name" value="2EXR DOMAIN-CONTAINING PROTEIN"/>
    <property type="match status" value="1"/>
</dbReference>
<feature type="domain" description="2EXR" evidence="1">
    <location>
        <begin position="54"/>
        <end position="153"/>
    </location>
</feature>
<dbReference type="Pfam" id="PF20150">
    <property type="entry name" value="2EXR"/>
    <property type="match status" value="1"/>
</dbReference>
<evidence type="ECO:0000313" key="3">
    <source>
        <dbReference type="Proteomes" id="UP000235672"/>
    </source>
</evidence>
<dbReference type="InterPro" id="IPR045518">
    <property type="entry name" value="2EXR"/>
</dbReference>
<accession>A0A2J6QQI8</accession>
<proteinExistence type="predicted"/>
<name>A0A2J6QQI8_9HELO</name>
<dbReference type="PANTHER" id="PTHR35910:SF6">
    <property type="entry name" value="2EXR DOMAIN-CONTAINING PROTEIN"/>
    <property type="match status" value="1"/>
</dbReference>
<organism evidence="2 3">
    <name type="scientific">Hyaloscypha hepaticicola</name>
    <dbReference type="NCBI Taxonomy" id="2082293"/>
    <lineage>
        <taxon>Eukaryota</taxon>
        <taxon>Fungi</taxon>
        <taxon>Dikarya</taxon>
        <taxon>Ascomycota</taxon>
        <taxon>Pezizomycotina</taxon>
        <taxon>Leotiomycetes</taxon>
        <taxon>Helotiales</taxon>
        <taxon>Hyaloscyphaceae</taxon>
        <taxon>Hyaloscypha</taxon>
    </lineage>
</organism>
<evidence type="ECO:0000259" key="1">
    <source>
        <dbReference type="Pfam" id="PF20150"/>
    </source>
</evidence>